<organism evidence="5 6">
    <name type="scientific">Protopolystoma xenopodis</name>
    <dbReference type="NCBI Taxonomy" id="117903"/>
    <lineage>
        <taxon>Eukaryota</taxon>
        <taxon>Metazoa</taxon>
        <taxon>Spiralia</taxon>
        <taxon>Lophotrochozoa</taxon>
        <taxon>Platyhelminthes</taxon>
        <taxon>Monogenea</taxon>
        <taxon>Polyopisthocotylea</taxon>
        <taxon>Polystomatidea</taxon>
        <taxon>Polystomatidae</taxon>
        <taxon>Protopolystoma</taxon>
    </lineage>
</organism>
<reference evidence="5" key="1">
    <citation type="submission" date="2018-11" db="EMBL/GenBank/DDBJ databases">
        <authorList>
            <consortium name="Pathogen Informatics"/>
        </authorList>
    </citation>
    <scope>NUCLEOTIDE SEQUENCE</scope>
</reference>
<evidence type="ECO:0000256" key="3">
    <source>
        <dbReference type="ARBA" id="ARBA00022786"/>
    </source>
</evidence>
<dbReference type="InterPro" id="IPR013932">
    <property type="entry name" value="TATA-bd_TIP120"/>
</dbReference>
<sequence>MITAMKYLIIWADSGNSNSLGAGVGSIESDFATTSSSQTSKPILTQNNSPLATYGRLVAPNPEGLENLAPLPFQSNESCVGPESSSSSISFVSTGLSVELANVLTNSGSSVSHCDQFSKFAYDCPLATCLTRLADSDPGVQRAALVALNTAAHHIPARLAPLLTMSIPTICTSGDLTTDSSESISLCTLLFRETAVRQELIRKVEMGPFKLQVDDGLDMRKAFIF</sequence>
<evidence type="ECO:0000259" key="4">
    <source>
        <dbReference type="Pfam" id="PF08623"/>
    </source>
</evidence>
<gene>
    <name evidence="5" type="ORF">PXEA_LOCUS413</name>
</gene>
<keyword evidence="2" id="KW-0677">Repeat</keyword>
<evidence type="ECO:0000313" key="5">
    <source>
        <dbReference type="EMBL" id="VEL06973.1"/>
    </source>
</evidence>
<comment type="similarity">
    <text evidence="1">Belongs to the CAND family.</text>
</comment>
<protein>
    <recommendedName>
        <fullName evidence="4">TATA-binding protein interacting (TIP20) domain-containing protein</fullName>
    </recommendedName>
</protein>
<dbReference type="InterPro" id="IPR039852">
    <property type="entry name" value="CAND1/CAND2"/>
</dbReference>
<dbReference type="InterPro" id="IPR016024">
    <property type="entry name" value="ARM-type_fold"/>
</dbReference>
<dbReference type="InterPro" id="IPR011989">
    <property type="entry name" value="ARM-like"/>
</dbReference>
<dbReference type="GO" id="GO:0010265">
    <property type="term" value="P:SCF complex assembly"/>
    <property type="evidence" value="ECO:0007669"/>
    <property type="project" value="InterPro"/>
</dbReference>
<proteinExistence type="inferred from homology"/>
<dbReference type="OrthoDB" id="6260732at2759"/>
<dbReference type="AlphaFoldDB" id="A0A448WAG7"/>
<evidence type="ECO:0000313" key="6">
    <source>
        <dbReference type="Proteomes" id="UP000784294"/>
    </source>
</evidence>
<dbReference type="Proteomes" id="UP000784294">
    <property type="component" value="Unassembled WGS sequence"/>
</dbReference>
<accession>A0A448WAG7</accession>
<comment type="caution">
    <text evidence="5">The sequence shown here is derived from an EMBL/GenBank/DDBJ whole genome shotgun (WGS) entry which is preliminary data.</text>
</comment>
<keyword evidence="6" id="KW-1185">Reference proteome</keyword>
<dbReference type="PANTHER" id="PTHR12696">
    <property type="entry name" value="TIP120"/>
    <property type="match status" value="1"/>
</dbReference>
<dbReference type="SUPFAM" id="SSF48371">
    <property type="entry name" value="ARM repeat"/>
    <property type="match status" value="1"/>
</dbReference>
<name>A0A448WAG7_9PLAT</name>
<dbReference type="Gene3D" id="1.25.10.10">
    <property type="entry name" value="Leucine-rich Repeat Variant"/>
    <property type="match status" value="1"/>
</dbReference>
<dbReference type="Pfam" id="PF08623">
    <property type="entry name" value="TIP120"/>
    <property type="match status" value="1"/>
</dbReference>
<keyword evidence="3" id="KW-0833">Ubl conjugation pathway</keyword>
<feature type="domain" description="TATA-binding protein interacting (TIP20)" evidence="4">
    <location>
        <begin position="186"/>
        <end position="222"/>
    </location>
</feature>
<dbReference type="EMBL" id="CAAALY010000752">
    <property type="protein sequence ID" value="VEL06973.1"/>
    <property type="molecule type" value="Genomic_DNA"/>
</dbReference>
<evidence type="ECO:0000256" key="2">
    <source>
        <dbReference type="ARBA" id="ARBA00022737"/>
    </source>
</evidence>
<evidence type="ECO:0000256" key="1">
    <source>
        <dbReference type="ARBA" id="ARBA00007657"/>
    </source>
</evidence>